<reference evidence="1" key="1">
    <citation type="submission" date="2012-04" db="EMBL/GenBank/DDBJ databases">
        <title>The Genome Sequence of Loa loa.</title>
        <authorList>
            <consortium name="The Broad Institute Genome Sequencing Platform"/>
            <consortium name="Broad Institute Genome Sequencing Center for Infectious Disease"/>
            <person name="Nutman T.B."/>
            <person name="Fink D.L."/>
            <person name="Russ C."/>
            <person name="Young S."/>
            <person name="Zeng Q."/>
            <person name="Gargeya S."/>
            <person name="Alvarado L."/>
            <person name="Berlin A."/>
            <person name="Chapman S.B."/>
            <person name="Chen Z."/>
            <person name="Freedman E."/>
            <person name="Gellesch M."/>
            <person name="Goldberg J."/>
            <person name="Griggs A."/>
            <person name="Gujja S."/>
            <person name="Heilman E.R."/>
            <person name="Heiman D."/>
            <person name="Howarth C."/>
            <person name="Mehta T."/>
            <person name="Neiman D."/>
            <person name="Pearson M."/>
            <person name="Roberts A."/>
            <person name="Saif S."/>
            <person name="Shea T."/>
            <person name="Shenoy N."/>
            <person name="Sisk P."/>
            <person name="Stolte C."/>
            <person name="Sykes S."/>
            <person name="White J."/>
            <person name="Yandava C."/>
            <person name="Haas B."/>
            <person name="Henn M.R."/>
            <person name="Nusbaum C."/>
            <person name="Birren B."/>
        </authorList>
    </citation>
    <scope>NUCLEOTIDE SEQUENCE [LARGE SCALE GENOMIC DNA]</scope>
</reference>
<protein>
    <submittedName>
        <fullName evidence="2">Uncharacterized protein</fullName>
    </submittedName>
</protein>
<proteinExistence type="predicted"/>
<reference evidence="2" key="2">
    <citation type="submission" date="2016-11" db="UniProtKB">
        <authorList>
            <consortium name="WormBaseParasite"/>
        </authorList>
    </citation>
    <scope>IDENTIFICATION</scope>
</reference>
<evidence type="ECO:0000313" key="1">
    <source>
        <dbReference type="Proteomes" id="UP000095285"/>
    </source>
</evidence>
<sequence>MDKNGEVRRAQIETLYGKLLNRPINMLYPLEINDGGDFLDDDDEENIEIQSNHQKIDIPEDSSLYYWHKQWQKKIASVNGIPDIVISGIPFNIPERWNYKELQTKQNLMSV</sequence>
<keyword evidence="1" id="KW-1185">Reference proteome</keyword>
<accession>A0A1I7VFM0</accession>
<dbReference type="WBParaSite" id="EN70_2019">
    <property type="protein sequence ID" value="EN70_2019"/>
    <property type="gene ID" value="EN70_2019"/>
</dbReference>
<name>A0A1I7VFM0_LOALO</name>
<evidence type="ECO:0000313" key="2">
    <source>
        <dbReference type="WBParaSite" id="EN70_2019"/>
    </source>
</evidence>
<organism evidence="1 2">
    <name type="scientific">Loa loa</name>
    <name type="common">Eye worm</name>
    <name type="synonym">Filaria loa</name>
    <dbReference type="NCBI Taxonomy" id="7209"/>
    <lineage>
        <taxon>Eukaryota</taxon>
        <taxon>Metazoa</taxon>
        <taxon>Ecdysozoa</taxon>
        <taxon>Nematoda</taxon>
        <taxon>Chromadorea</taxon>
        <taxon>Rhabditida</taxon>
        <taxon>Spirurina</taxon>
        <taxon>Spiruromorpha</taxon>
        <taxon>Filarioidea</taxon>
        <taxon>Onchocercidae</taxon>
        <taxon>Loa</taxon>
    </lineage>
</organism>
<dbReference type="AlphaFoldDB" id="A0A1I7VFM0"/>
<dbReference type="Proteomes" id="UP000095285">
    <property type="component" value="Unassembled WGS sequence"/>
</dbReference>